<dbReference type="EMBL" id="VFML01000001">
    <property type="protein sequence ID" value="TQJ05446.1"/>
    <property type="molecule type" value="Genomic_DNA"/>
</dbReference>
<comment type="caution">
    <text evidence="1">The sequence shown here is derived from an EMBL/GenBank/DDBJ whole genome shotgun (WGS) entry which is preliminary data.</text>
</comment>
<name>A0A542DQX2_AMYCI</name>
<sequence>MAVEVLAEIEQYRYGMLDDTDRVVVFEDTDRVRMALDEDAVHHLISQGYAQRCPARETVSCHHGAIRKPVTPLRLTKRGRTLLYRWSSLAPLHRSQEG</sequence>
<evidence type="ECO:0000313" key="2">
    <source>
        <dbReference type="Proteomes" id="UP000320876"/>
    </source>
</evidence>
<dbReference type="AlphaFoldDB" id="A0A542DQX2"/>
<reference evidence="1 2" key="1">
    <citation type="submission" date="2019-06" db="EMBL/GenBank/DDBJ databases">
        <title>Sequencing the genomes of 1000 actinobacteria strains.</title>
        <authorList>
            <person name="Klenk H.-P."/>
        </authorList>
    </citation>
    <scope>NUCLEOTIDE SEQUENCE [LARGE SCALE GENOMIC DNA]</scope>
    <source>
        <strain evidence="1 2">DSM 45679</strain>
    </source>
</reference>
<dbReference type="Proteomes" id="UP000320876">
    <property type="component" value="Unassembled WGS sequence"/>
</dbReference>
<dbReference type="RefSeq" id="WP_142000967.1">
    <property type="nucleotide sequence ID" value="NZ_VFML01000001.1"/>
</dbReference>
<dbReference type="OrthoDB" id="3629991at2"/>
<accession>A0A542DQX2</accession>
<organism evidence="1 2">
    <name type="scientific">Amycolatopsis cihanbeyliensis</name>
    <dbReference type="NCBI Taxonomy" id="1128664"/>
    <lineage>
        <taxon>Bacteria</taxon>
        <taxon>Bacillati</taxon>
        <taxon>Actinomycetota</taxon>
        <taxon>Actinomycetes</taxon>
        <taxon>Pseudonocardiales</taxon>
        <taxon>Pseudonocardiaceae</taxon>
        <taxon>Amycolatopsis</taxon>
    </lineage>
</organism>
<gene>
    <name evidence="1" type="ORF">FB471_5277</name>
</gene>
<protein>
    <submittedName>
        <fullName evidence="1">Uncharacterized protein</fullName>
    </submittedName>
</protein>
<evidence type="ECO:0000313" key="1">
    <source>
        <dbReference type="EMBL" id="TQJ05446.1"/>
    </source>
</evidence>
<proteinExistence type="predicted"/>
<keyword evidence="2" id="KW-1185">Reference proteome</keyword>